<dbReference type="Pfam" id="PF12762">
    <property type="entry name" value="DDE_Tnp_IS1595"/>
    <property type="match status" value="1"/>
</dbReference>
<feature type="non-terminal residue" evidence="2">
    <location>
        <position position="1"/>
    </location>
</feature>
<evidence type="ECO:0000259" key="1">
    <source>
        <dbReference type="Pfam" id="PF12762"/>
    </source>
</evidence>
<dbReference type="AlphaFoldDB" id="A0A0B2VQA7"/>
<sequence length="78" mass="8432">KCFLAPVERRNAGTLLPTTQKYVAPGTMIISDLLAAYSAGSPKGYQHLTVDHSINLVDPSTAATSSIESPWQMFQAEH</sequence>
<evidence type="ECO:0000313" key="3">
    <source>
        <dbReference type="Proteomes" id="UP000031036"/>
    </source>
</evidence>
<name>A0A0B2VQA7_TOXCA</name>
<proteinExistence type="predicted"/>
<reference evidence="2 3" key="1">
    <citation type="submission" date="2014-11" db="EMBL/GenBank/DDBJ databases">
        <title>Genetic blueprint of the zoonotic pathogen Toxocara canis.</title>
        <authorList>
            <person name="Zhu X.-Q."/>
            <person name="Korhonen P.K."/>
            <person name="Cai H."/>
            <person name="Young N.D."/>
            <person name="Nejsum P."/>
            <person name="von Samson-Himmelstjerna G."/>
            <person name="Boag P.R."/>
            <person name="Tan P."/>
            <person name="Li Q."/>
            <person name="Min J."/>
            <person name="Yang Y."/>
            <person name="Wang X."/>
            <person name="Fang X."/>
            <person name="Hall R.S."/>
            <person name="Hofmann A."/>
            <person name="Sternberg P.W."/>
            <person name="Jex A.R."/>
            <person name="Gasser R.B."/>
        </authorList>
    </citation>
    <scope>NUCLEOTIDE SEQUENCE [LARGE SCALE GENOMIC DNA]</scope>
    <source>
        <strain evidence="2">PN_DK_2014</strain>
    </source>
</reference>
<protein>
    <recommendedName>
        <fullName evidence="1">ISXO2-like transposase domain-containing protein</fullName>
    </recommendedName>
</protein>
<organism evidence="2 3">
    <name type="scientific">Toxocara canis</name>
    <name type="common">Canine roundworm</name>
    <dbReference type="NCBI Taxonomy" id="6265"/>
    <lineage>
        <taxon>Eukaryota</taxon>
        <taxon>Metazoa</taxon>
        <taxon>Ecdysozoa</taxon>
        <taxon>Nematoda</taxon>
        <taxon>Chromadorea</taxon>
        <taxon>Rhabditida</taxon>
        <taxon>Spirurina</taxon>
        <taxon>Ascaridomorpha</taxon>
        <taxon>Ascaridoidea</taxon>
        <taxon>Toxocaridae</taxon>
        <taxon>Toxocara</taxon>
    </lineage>
</organism>
<dbReference type="OrthoDB" id="5809873at2759"/>
<dbReference type="Proteomes" id="UP000031036">
    <property type="component" value="Unassembled WGS sequence"/>
</dbReference>
<dbReference type="OMA" id="SIESPWQ"/>
<keyword evidence="3" id="KW-1185">Reference proteome</keyword>
<dbReference type="STRING" id="6265.A0A0B2VQA7"/>
<accession>A0A0B2VQA7</accession>
<dbReference type="InterPro" id="IPR053164">
    <property type="entry name" value="IS1016-like_transposase"/>
</dbReference>
<comment type="caution">
    <text evidence="2">The sequence shown here is derived from an EMBL/GenBank/DDBJ whole genome shotgun (WGS) entry which is preliminary data.</text>
</comment>
<feature type="domain" description="ISXO2-like transposase" evidence="1">
    <location>
        <begin position="2"/>
        <end position="76"/>
    </location>
</feature>
<evidence type="ECO:0000313" key="2">
    <source>
        <dbReference type="EMBL" id="KHN83738.1"/>
    </source>
</evidence>
<dbReference type="PANTHER" id="PTHR47163">
    <property type="entry name" value="DDE_TNP_IS1595 DOMAIN-CONTAINING PROTEIN"/>
    <property type="match status" value="1"/>
</dbReference>
<gene>
    <name evidence="2" type="ORF">Tcan_01294</name>
</gene>
<dbReference type="PANTHER" id="PTHR47163:SF2">
    <property type="entry name" value="SI:DKEY-17M8.2"/>
    <property type="match status" value="1"/>
</dbReference>
<dbReference type="EMBL" id="JPKZ01001140">
    <property type="protein sequence ID" value="KHN83738.1"/>
    <property type="molecule type" value="Genomic_DNA"/>
</dbReference>
<dbReference type="InterPro" id="IPR024445">
    <property type="entry name" value="Tnp_ISXO2-like"/>
</dbReference>
<feature type="non-terminal residue" evidence="2">
    <location>
        <position position="78"/>
    </location>
</feature>